<protein>
    <recommendedName>
        <fullName evidence="1">DNA mimic protein DMP19 C-terminal domain-containing protein</fullName>
    </recommendedName>
</protein>
<dbReference type="Proteomes" id="UP000238774">
    <property type="component" value="Unassembled WGS sequence"/>
</dbReference>
<reference evidence="2 3" key="1">
    <citation type="submission" date="2018-01" db="EMBL/GenBank/DDBJ databases">
        <title>Draft genome sequences of clinical isolates and type strains of oral Veillonella including Veillonella infantum sp., nov.</title>
        <authorList>
            <person name="Mashima I."/>
            <person name="Liao Y.-C."/>
            <person name="Sabharwal A."/>
            <person name="Haase E.M."/>
            <person name="Nakazawa F."/>
            <person name="Scannapieco F.A."/>
        </authorList>
    </citation>
    <scope>NUCLEOTIDE SEQUENCE [LARGE SCALE GENOMIC DNA]</scope>
    <source>
        <strain evidence="2 3">JCM 15642</strain>
    </source>
</reference>
<dbReference type="RefSeq" id="WP_105081075.1">
    <property type="nucleotide sequence ID" value="NZ_PPCX01000002.1"/>
</dbReference>
<name>A0ABX5C089_9FIRM</name>
<keyword evidence="3" id="KW-1185">Reference proteome</keyword>
<accession>A0ABX5C089</accession>
<evidence type="ECO:0000259" key="1">
    <source>
        <dbReference type="Pfam" id="PF14300"/>
    </source>
</evidence>
<feature type="domain" description="DNA mimic protein DMP19 C-terminal" evidence="1">
    <location>
        <begin position="216"/>
        <end position="315"/>
    </location>
</feature>
<comment type="caution">
    <text evidence="2">The sequence shown here is derived from an EMBL/GenBank/DDBJ whole genome shotgun (WGS) entry which is preliminary data.</text>
</comment>
<gene>
    <name evidence="2" type="ORF">VRHSUH09_00460</name>
</gene>
<sequence>MSMSVEQFLSLSDAEQLQTIKDLNDIGQEEIIIDVLTGVGIDNLSVPLLGELGRAYNNNDKPEEAIKVFKAIDTEHRDAVWHYRCAYSHGSIASTNHEAYTSENMQQMLALVDNGVQLATKEGRNDIKEYCFEVMDMCRLQMDFEKCEVDYPDLCLNYSKYIAEKKKKREGVPRQRTITVEEILATDDMWTINEPAYWTINIYGSYDDYLESAKGFTVEQRYLNAICWYFAEVNNGGHYQFFYNSTGIVWEDALAGLRLFNMKELADNFQSVLDFFGGTVPFDRAERWYLLPQSENNPEFFDFLDEKDDVVYEYEGIFEDVFVHEHPELFVFDGTYTVSE</sequence>
<dbReference type="InterPro" id="IPR025402">
    <property type="entry name" value="DMP19_C"/>
</dbReference>
<dbReference type="Gene3D" id="1.20.1420.60">
    <property type="match status" value="1"/>
</dbReference>
<dbReference type="EMBL" id="PPCX01000002">
    <property type="protein sequence ID" value="PQL15046.1"/>
    <property type="molecule type" value="Genomic_DNA"/>
</dbReference>
<evidence type="ECO:0000313" key="2">
    <source>
        <dbReference type="EMBL" id="PQL15046.1"/>
    </source>
</evidence>
<proteinExistence type="predicted"/>
<evidence type="ECO:0000313" key="3">
    <source>
        <dbReference type="Proteomes" id="UP000238774"/>
    </source>
</evidence>
<dbReference type="Pfam" id="PF14300">
    <property type="entry name" value="DMP19"/>
    <property type="match status" value="1"/>
</dbReference>
<organism evidence="2 3">
    <name type="scientific">Veillonella rogosae JCM 15642</name>
    <dbReference type="NCBI Taxonomy" id="1298595"/>
    <lineage>
        <taxon>Bacteria</taxon>
        <taxon>Bacillati</taxon>
        <taxon>Bacillota</taxon>
        <taxon>Negativicutes</taxon>
        <taxon>Veillonellales</taxon>
        <taxon>Veillonellaceae</taxon>
        <taxon>Veillonella</taxon>
    </lineage>
</organism>